<sequence>MSYLPFAWIGIIVFTAASLATVLDPHVTGIMSMVCGGLAFFALILGVLLGRTENPNKRRNRRFVLFHGSLLLMSAGIMLALYANRYYTEVAHVQELDQVTAGVRLEPLDYPDKRYGKFYYPVRILELDGQPVKPFQVRLSCSEALECGPCDQVVCQVKFYSFKGGGMYSTYSSQLAEGNLLGAYPEGYNDYEYIASEDSFPAGRILPLLRSYVSRGLDRCISGEEAALLKTVLLGHGSQLPEEIYTDFRQIGCSHMLAVSGMHMTLVGAFLNLFLARLPLNRRLRSLSSVVLLFSYLLLTGFPVSAVRSYLMLVFCSLAASTYQVGDTLNSLGAAVVFICFLDPFAGGSVGFALSVLATAGIALLGRQLEETIATKSSGPIRRYVAGTISTSISATLFTMPVQVAVFHGLPMLTLVSNLLLLPIFVTMLYCALPLLLLSLLEPMGALIQPIVLACGLLARTLLKLSRWMASLPGVYVSLTDPVHLSALALLMTAVLLCLSKRFRFRPILMIISLTMALFLPVLRYESSLDTVTLAVSGDSESACVVVMQDRRAAVLSMGTFNSGLARRIIAQENIFELDSVLVTRQDYRAKAMLRDILSNYRPKTLLIHGKTRGGKDLRYPGITLETASDNCLYQVLPGVMVEMADGGAKMRIWANNRKLLLALDECSDETCDLLITSRSLPQVNTELTLFMCEEGDLPEDAAMGLYSDFCLITDQDVSYVDIPFDRDVSLRSW</sequence>
<organism evidence="8 9">
    <name type="scientific">Acutalibacter muris</name>
    <dbReference type="NCBI Taxonomy" id="1796620"/>
    <lineage>
        <taxon>Bacteria</taxon>
        <taxon>Bacillati</taxon>
        <taxon>Bacillota</taxon>
        <taxon>Clostridia</taxon>
        <taxon>Eubacteriales</taxon>
        <taxon>Acutalibacteraceae</taxon>
        <taxon>Acutalibacter</taxon>
    </lineage>
</organism>
<feature type="transmembrane region" description="Helical" evidence="6">
    <location>
        <begin position="256"/>
        <end position="278"/>
    </location>
</feature>
<name>A0ABN5AAS2_9FIRM</name>
<accession>A0ABN5AAS2</accession>
<feature type="transmembrane region" description="Helical" evidence="6">
    <location>
        <begin position="30"/>
        <end position="51"/>
    </location>
</feature>
<evidence type="ECO:0000313" key="9">
    <source>
        <dbReference type="Proteomes" id="UP000196710"/>
    </source>
</evidence>
<reference evidence="9" key="1">
    <citation type="submission" date="2017-05" db="EMBL/GenBank/DDBJ databases">
        <title>Improved OligoMM genomes.</title>
        <authorList>
            <person name="Garzetti D."/>
        </authorList>
    </citation>
    <scope>NUCLEOTIDE SEQUENCE [LARGE SCALE GENOMIC DNA]</scope>
    <source>
        <strain evidence="9">KB18</strain>
    </source>
</reference>
<feature type="transmembrane region" description="Helical" evidence="6">
    <location>
        <begin position="419"/>
        <end position="438"/>
    </location>
</feature>
<feature type="transmembrane region" description="Helical" evidence="6">
    <location>
        <begin position="332"/>
        <end position="365"/>
    </location>
</feature>
<evidence type="ECO:0000256" key="3">
    <source>
        <dbReference type="ARBA" id="ARBA00022692"/>
    </source>
</evidence>
<feature type="transmembrane region" description="Helical" evidence="6">
    <location>
        <begin position="445"/>
        <end position="463"/>
    </location>
</feature>
<feature type="transmembrane region" description="Helical" evidence="6">
    <location>
        <begin position="63"/>
        <end position="83"/>
    </location>
</feature>
<evidence type="ECO:0000256" key="6">
    <source>
        <dbReference type="SAM" id="Phobius"/>
    </source>
</evidence>
<keyword evidence="9" id="KW-1185">Reference proteome</keyword>
<dbReference type="Pfam" id="PF03772">
    <property type="entry name" value="Competence"/>
    <property type="match status" value="1"/>
</dbReference>
<protein>
    <recommendedName>
        <fullName evidence="7">ComEC/Rec2-related protein domain-containing protein</fullName>
    </recommendedName>
</protein>
<feature type="transmembrane region" description="Helical" evidence="6">
    <location>
        <begin position="290"/>
        <end position="320"/>
    </location>
</feature>
<dbReference type="EMBL" id="CP021422">
    <property type="protein sequence ID" value="ASB42603.1"/>
    <property type="molecule type" value="Genomic_DNA"/>
</dbReference>
<feature type="transmembrane region" description="Helical" evidence="6">
    <location>
        <begin position="483"/>
        <end position="500"/>
    </location>
</feature>
<dbReference type="PANTHER" id="PTHR30619">
    <property type="entry name" value="DNA INTERNALIZATION/COMPETENCE PROTEIN COMEC/REC2"/>
    <property type="match status" value="1"/>
</dbReference>
<feature type="domain" description="ComEC/Rec2-related protein" evidence="7">
    <location>
        <begin position="233"/>
        <end position="501"/>
    </location>
</feature>
<dbReference type="InterPro" id="IPR052159">
    <property type="entry name" value="Competence_DNA_uptake"/>
</dbReference>
<evidence type="ECO:0000256" key="5">
    <source>
        <dbReference type="ARBA" id="ARBA00023136"/>
    </source>
</evidence>
<evidence type="ECO:0000259" key="7">
    <source>
        <dbReference type="Pfam" id="PF03772"/>
    </source>
</evidence>
<dbReference type="InterPro" id="IPR004477">
    <property type="entry name" value="ComEC_N"/>
</dbReference>
<dbReference type="Proteomes" id="UP000196710">
    <property type="component" value="Chromosome"/>
</dbReference>
<feature type="transmembrane region" description="Helical" evidence="6">
    <location>
        <begin position="385"/>
        <end position="407"/>
    </location>
</feature>
<evidence type="ECO:0000313" key="8">
    <source>
        <dbReference type="EMBL" id="ASB42603.1"/>
    </source>
</evidence>
<keyword evidence="5 6" id="KW-0472">Membrane</keyword>
<evidence type="ECO:0000256" key="1">
    <source>
        <dbReference type="ARBA" id="ARBA00004651"/>
    </source>
</evidence>
<comment type="subcellular location">
    <subcellularLocation>
        <location evidence="1">Cell membrane</location>
        <topology evidence="1">Multi-pass membrane protein</topology>
    </subcellularLocation>
</comment>
<dbReference type="NCBIfam" id="TIGR00360">
    <property type="entry name" value="ComEC_N-term"/>
    <property type="match status" value="1"/>
</dbReference>
<proteinExistence type="predicted"/>
<evidence type="ECO:0000256" key="4">
    <source>
        <dbReference type="ARBA" id="ARBA00022989"/>
    </source>
</evidence>
<keyword evidence="3 6" id="KW-0812">Transmembrane</keyword>
<keyword evidence="4 6" id="KW-1133">Transmembrane helix</keyword>
<dbReference type="PANTHER" id="PTHR30619:SF1">
    <property type="entry name" value="RECOMBINATION PROTEIN 2"/>
    <property type="match status" value="1"/>
</dbReference>
<gene>
    <name evidence="8" type="ORF">ADH66_19340</name>
</gene>
<keyword evidence="2" id="KW-1003">Cell membrane</keyword>
<evidence type="ECO:0000256" key="2">
    <source>
        <dbReference type="ARBA" id="ARBA00022475"/>
    </source>
</evidence>
<feature type="transmembrane region" description="Helical" evidence="6">
    <location>
        <begin position="507"/>
        <end position="525"/>
    </location>
</feature>